<evidence type="ECO:0000256" key="2">
    <source>
        <dbReference type="ARBA" id="ARBA00023315"/>
    </source>
</evidence>
<dbReference type="AlphaFoldDB" id="A0A7Z7B3M1"/>
<accession>A0A7Z7B3M1</accession>
<evidence type="ECO:0000256" key="1">
    <source>
        <dbReference type="ARBA" id="ARBA00022679"/>
    </source>
</evidence>
<keyword evidence="5" id="KW-1185">Reference proteome</keyword>
<dbReference type="Proteomes" id="UP000198900">
    <property type="component" value="Unassembled WGS sequence"/>
</dbReference>
<dbReference type="PANTHER" id="PTHR43877">
    <property type="entry name" value="AMINOALKYLPHOSPHONATE N-ACETYLTRANSFERASE-RELATED-RELATED"/>
    <property type="match status" value="1"/>
</dbReference>
<dbReference type="InterPro" id="IPR050832">
    <property type="entry name" value="Bact_Acetyltransf"/>
</dbReference>
<organism evidence="4 5">
    <name type="scientific">Paraburkholderia steynii</name>
    <dbReference type="NCBI Taxonomy" id="1245441"/>
    <lineage>
        <taxon>Bacteria</taxon>
        <taxon>Pseudomonadati</taxon>
        <taxon>Pseudomonadota</taxon>
        <taxon>Betaproteobacteria</taxon>
        <taxon>Burkholderiales</taxon>
        <taxon>Burkholderiaceae</taxon>
        <taxon>Paraburkholderia</taxon>
    </lineage>
</organism>
<dbReference type="RefSeq" id="WP_091776238.1">
    <property type="nucleotide sequence ID" value="NZ_FNDI01000003.1"/>
</dbReference>
<keyword evidence="2" id="KW-0012">Acyltransferase</keyword>
<dbReference type="Gene3D" id="3.40.630.30">
    <property type="match status" value="1"/>
</dbReference>
<reference evidence="4" key="1">
    <citation type="submission" date="2016-10" db="EMBL/GenBank/DDBJ databases">
        <authorList>
            <person name="Varghese N."/>
            <person name="Submissions S."/>
        </authorList>
    </citation>
    <scope>NUCLEOTIDE SEQUENCE [LARGE SCALE GENOMIC DNA]</scope>
    <source>
        <strain evidence="4">YR281</strain>
    </source>
</reference>
<dbReference type="Pfam" id="PF00583">
    <property type="entry name" value="Acetyltransf_1"/>
    <property type="match status" value="1"/>
</dbReference>
<name>A0A7Z7B3M1_9BURK</name>
<dbReference type="PANTHER" id="PTHR43877:SF2">
    <property type="entry name" value="AMINOALKYLPHOSPHONATE N-ACETYLTRANSFERASE-RELATED"/>
    <property type="match status" value="1"/>
</dbReference>
<keyword evidence="1" id="KW-0808">Transferase</keyword>
<evidence type="ECO:0000313" key="5">
    <source>
        <dbReference type="Proteomes" id="UP000198900"/>
    </source>
</evidence>
<sequence length="144" mass="16544">MRIELTDSPDARDEAFVIAQTRAFNAAFTKEDVRPLSVFIRDGEDRILGGLTAKTYWEYLEIQFLWIDESHRANGLASDLMTTAEKEAANRGCKHVFLDTLSFQALGFYEKLGYSEFGRLEGFSGRHDRHFLHKSLEHLADVQR</sequence>
<evidence type="ECO:0000313" key="4">
    <source>
        <dbReference type="EMBL" id="SDH23999.1"/>
    </source>
</evidence>
<comment type="caution">
    <text evidence="4">The sequence shown here is derived from an EMBL/GenBank/DDBJ whole genome shotgun (WGS) entry which is preliminary data.</text>
</comment>
<dbReference type="EMBL" id="FNDI01000003">
    <property type="protein sequence ID" value="SDH23999.1"/>
    <property type="molecule type" value="Genomic_DNA"/>
</dbReference>
<proteinExistence type="predicted"/>
<dbReference type="InterPro" id="IPR000182">
    <property type="entry name" value="GNAT_dom"/>
</dbReference>
<dbReference type="CDD" id="cd04301">
    <property type="entry name" value="NAT_SF"/>
    <property type="match status" value="1"/>
</dbReference>
<gene>
    <name evidence="4" type="ORF">SAMN04487926_10321</name>
</gene>
<dbReference type="PROSITE" id="PS51186">
    <property type="entry name" value="GNAT"/>
    <property type="match status" value="1"/>
</dbReference>
<dbReference type="SUPFAM" id="SSF55729">
    <property type="entry name" value="Acyl-CoA N-acyltransferases (Nat)"/>
    <property type="match status" value="1"/>
</dbReference>
<dbReference type="InterPro" id="IPR016181">
    <property type="entry name" value="Acyl_CoA_acyltransferase"/>
</dbReference>
<evidence type="ECO:0000259" key="3">
    <source>
        <dbReference type="PROSITE" id="PS51186"/>
    </source>
</evidence>
<protein>
    <submittedName>
        <fullName evidence="4">Acetyltransferase (GNAT) family protein</fullName>
    </submittedName>
</protein>
<dbReference type="GO" id="GO:0016747">
    <property type="term" value="F:acyltransferase activity, transferring groups other than amino-acyl groups"/>
    <property type="evidence" value="ECO:0007669"/>
    <property type="project" value="InterPro"/>
</dbReference>
<feature type="domain" description="N-acetyltransferase" evidence="3">
    <location>
        <begin position="1"/>
        <end position="141"/>
    </location>
</feature>